<reference evidence="7 8" key="1">
    <citation type="submission" date="2012-06" db="EMBL/GenBank/DDBJ databases">
        <title>The complete chromosome of genome of Turneriella parva DSM 21527.</title>
        <authorList>
            <consortium name="US DOE Joint Genome Institute (JGI-PGF)"/>
            <person name="Lucas S."/>
            <person name="Han J."/>
            <person name="Lapidus A."/>
            <person name="Bruce D."/>
            <person name="Goodwin L."/>
            <person name="Pitluck S."/>
            <person name="Peters L."/>
            <person name="Kyrpides N."/>
            <person name="Mavromatis K."/>
            <person name="Ivanova N."/>
            <person name="Mikhailova N."/>
            <person name="Chertkov O."/>
            <person name="Detter J.C."/>
            <person name="Tapia R."/>
            <person name="Han C."/>
            <person name="Land M."/>
            <person name="Hauser L."/>
            <person name="Markowitz V."/>
            <person name="Cheng J.-F."/>
            <person name="Hugenholtz P."/>
            <person name="Woyke T."/>
            <person name="Wu D."/>
            <person name="Gronow S."/>
            <person name="Wellnitz S."/>
            <person name="Brambilla E."/>
            <person name="Klenk H.-P."/>
            <person name="Eisen J.A."/>
        </authorList>
    </citation>
    <scope>NUCLEOTIDE SEQUENCE [LARGE SCALE GENOMIC DNA]</scope>
    <source>
        <strain evidence="8">ATCC BAA-1111 / DSM 21527 / NCTC 11395 / H</strain>
    </source>
</reference>
<sequence length="362" mass="39197">MLAEILSRYKTGSSLVLTVTICLSCLIWKSNLLSRTANSASQALDFFSGTFTSFGKGMSRFVDSYGTYEAVRSERDALREKVKSNLDTQVELIRLREENVKLRQFLQLPPVSNHPVLQAEVISQDPDNWFRTIIINKGSADGVATYMPVVALQTVTVPAENNKPAETKLVVGIVGKVIQVNPHSARILPLTDQFSRIGVNVKKTGHWALLNGQSPHQDAPLIDYLSLGVFISPGDEIVTSGGDGIFPRGLPVGTVGKRIERLGSFQKAEISPVIDFKKLDFVIVIQKKVDTESLNFLPLKPDTVEEPKLQPPVPAAQKAKPDKADGDAAAEKSAVKPDAAPKGDAAPKPAQNPAAPDAEEAQ</sequence>
<feature type="compositionally biased region" description="Low complexity" evidence="5">
    <location>
        <begin position="342"/>
        <end position="356"/>
    </location>
</feature>
<dbReference type="Gene3D" id="2.40.10.340">
    <property type="entry name" value="Rod shape-determining protein MreC, domain 1"/>
    <property type="match status" value="1"/>
</dbReference>
<dbReference type="STRING" id="869212.Turpa_2053"/>
<dbReference type="OrthoDB" id="9808025at2"/>
<dbReference type="Gene3D" id="2.40.10.350">
    <property type="entry name" value="Rod shape-determining protein MreC, domain 2"/>
    <property type="match status" value="1"/>
</dbReference>
<name>I4B5Z2_TURPD</name>
<dbReference type="InterPro" id="IPR042175">
    <property type="entry name" value="Cell/Rod_MreC_2"/>
</dbReference>
<keyword evidence="3" id="KW-0133">Cell shape</keyword>
<evidence type="ECO:0000313" key="8">
    <source>
        <dbReference type="Proteomes" id="UP000006048"/>
    </source>
</evidence>
<dbReference type="GO" id="GO:0005886">
    <property type="term" value="C:plasma membrane"/>
    <property type="evidence" value="ECO:0007669"/>
    <property type="project" value="TreeGrafter"/>
</dbReference>
<evidence type="ECO:0000256" key="4">
    <source>
        <dbReference type="ARBA" id="ARBA00032089"/>
    </source>
</evidence>
<feature type="domain" description="Rod shape-determining protein MreC beta-barrel core" evidence="6">
    <location>
        <begin position="121"/>
        <end position="286"/>
    </location>
</feature>
<feature type="region of interest" description="Disordered" evidence="5">
    <location>
        <begin position="302"/>
        <end position="362"/>
    </location>
</feature>
<dbReference type="InterPro" id="IPR055342">
    <property type="entry name" value="MreC_beta-barrel_core"/>
</dbReference>
<evidence type="ECO:0000256" key="3">
    <source>
        <dbReference type="ARBA" id="ARBA00022960"/>
    </source>
</evidence>
<evidence type="ECO:0000259" key="6">
    <source>
        <dbReference type="Pfam" id="PF04085"/>
    </source>
</evidence>
<dbReference type="NCBIfam" id="TIGR00219">
    <property type="entry name" value="mreC"/>
    <property type="match status" value="1"/>
</dbReference>
<dbReference type="PANTHER" id="PTHR34138:SF1">
    <property type="entry name" value="CELL SHAPE-DETERMINING PROTEIN MREC"/>
    <property type="match status" value="1"/>
</dbReference>
<gene>
    <name evidence="7" type="ordered locus">Turpa_2053</name>
</gene>
<dbReference type="Proteomes" id="UP000006048">
    <property type="component" value="Chromosome"/>
</dbReference>
<accession>I4B5Z2</accession>
<dbReference type="GO" id="GO:0008360">
    <property type="term" value="P:regulation of cell shape"/>
    <property type="evidence" value="ECO:0007669"/>
    <property type="project" value="UniProtKB-KW"/>
</dbReference>
<feature type="compositionally biased region" description="Basic and acidic residues" evidence="5">
    <location>
        <begin position="319"/>
        <end position="341"/>
    </location>
</feature>
<dbReference type="HOGENOM" id="CLU_753974_0_0_12"/>
<dbReference type="RefSeq" id="WP_014803205.1">
    <property type="nucleotide sequence ID" value="NC_018020.1"/>
</dbReference>
<dbReference type="InterPro" id="IPR007221">
    <property type="entry name" value="MreC"/>
</dbReference>
<dbReference type="PATRIC" id="fig|869212.3.peg.2055"/>
<dbReference type="KEGG" id="tpx:Turpa_2053"/>
<organism evidence="7 8">
    <name type="scientific">Turneriella parva (strain ATCC BAA-1111 / DSM 21527 / NCTC 11395 / H)</name>
    <name type="common">Leptospira parva</name>
    <dbReference type="NCBI Taxonomy" id="869212"/>
    <lineage>
        <taxon>Bacteria</taxon>
        <taxon>Pseudomonadati</taxon>
        <taxon>Spirochaetota</taxon>
        <taxon>Spirochaetia</taxon>
        <taxon>Leptospirales</taxon>
        <taxon>Leptospiraceae</taxon>
        <taxon>Turneriella</taxon>
    </lineage>
</organism>
<evidence type="ECO:0000256" key="2">
    <source>
        <dbReference type="ARBA" id="ARBA00013855"/>
    </source>
</evidence>
<protein>
    <recommendedName>
        <fullName evidence="2">Cell shape-determining protein MreC</fullName>
    </recommendedName>
    <alternativeName>
        <fullName evidence="4">Cell shape protein MreC</fullName>
    </alternativeName>
</protein>
<dbReference type="AlphaFoldDB" id="I4B5Z2"/>
<evidence type="ECO:0000313" key="7">
    <source>
        <dbReference type="EMBL" id="AFM12699.1"/>
    </source>
</evidence>
<dbReference type="Pfam" id="PF04085">
    <property type="entry name" value="MreC"/>
    <property type="match status" value="1"/>
</dbReference>
<proteinExistence type="inferred from homology"/>
<keyword evidence="8" id="KW-1185">Reference proteome</keyword>
<evidence type="ECO:0000256" key="1">
    <source>
        <dbReference type="ARBA" id="ARBA00009369"/>
    </source>
</evidence>
<comment type="similarity">
    <text evidence="1">Belongs to the MreC family.</text>
</comment>
<dbReference type="InterPro" id="IPR042177">
    <property type="entry name" value="Cell/Rod_1"/>
</dbReference>
<evidence type="ECO:0000256" key="5">
    <source>
        <dbReference type="SAM" id="MobiDB-lite"/>
    </source>
</evidence>
<dbReference type="EMBL" id="CP002959">
    <property type="protein sequence ID" value="AFM12699.1"/>
    <property type="molecule type" value="Genomic_DNA"/>
</dbReference>
<dbReference type="PANTHER" id="PTHR34138">
    <property type="entry name" value="CELL SHAPE-DETERMINING PROTEIN MREC"/>
    <property type="match status" value="1"/>
</dbReference>